<dbReference type="EMBL" id="BOML01000005">
    <property type="protein sequence ID" value="GID99081.1"/>
    <property type="molecule type" value="Genomic_DNA"/>
</dbReference>
<gene>
    <name evidence="1" type="ORF">Adu01nite_04320</name>
</gene>
<comment type="caution">
    <text evidence="1">The sequence shown here is derived from an EMBL/GenBank/DDBJ whole genome shotgun (WGS) entry which is preliminary data.</text>
</comment>
<evidence type="ECO:0000313" key="1">
    <source>
        <dbReference type="EMBL" id="GID99081.1"/>
    </source>
</evidence>
<reference evidence="1 2" key="1">
    <citation type="submission" date="2021-01" db="EMBL/GenBank/DDBJ databases">
        <title>Whole genome shotgun sequence of Actinoplanes durhamensis NBRC 14914.</title>
        <authorList>
            <person name="Komaki H."/>
            <person name="Tamura T."/>
        </authorList>
    </citation>
    <scope>NUCLEOTIDE SEQUENCE [LARGE SCALE GENOMIC DNA]</scope>
    <source>
        <strain evidence="1 2">NBRC 14914</strain>
    </source>
</reference>
<evidence type="ECO:0008006" key="3">
    <source>
        <dbReference type="Google" id="ProtNLM"/>
    </source>
</evidence>
<evidence type="ECO:0000313" key="2">
    <source>
        <dbReference type="Proteomes" id="UP000637628"/>
    </source>
</evidence>
<dbReference type="Proteomes" id="UP000637628">
    <property type="component" value="Unassembled WGS sequence"/>
</dbReference>
<accession>A0ABQ3YNE6</accession>
<proteinExistence type="predicted"/>
<organism evidence="1 2">
    <name type="scientific">Paractinoplanes durhamensis</name>
    <dbReference type="NCBI Taxonomy" id="113563"/>
    <lineage>
        <taxon>Bacteria</taxon>
        <taxon>Bacillati</taxon>
        <taxon>Actinomycetota</taxon>
        <taxon>Actinomycetes</taxon>
        <taxon>Micromonosporales</taxon>
        <taxon>Micromonosporaceae</taxon>
        <taxon>Paractinoplanes</taxon>
    </lineage>
</organism>
<protein>
    <recommendedName>
        <fullName evidence="3">PE domain-containing protein</fullName>
    </recommendedName>
</protein>
<name>A0ABQ3YNE6_9ACTN</name>
<keyword evidence="2" id="KW-1185">Reference proteome</keyword>
<sequence>MAGGVQIDTDGVGDFGTGMQKEATDGFAEIAGRGADLHRQGVGFGARMTPSDIVTQAKVRYAEALAHSEANLRAYQTAAAVFAEVAEQIATQFAAVDVNSEQAQKQVQYLMSQAADAANRALSIDVPRGAV</sequence>